<dbReference type="OrthoDB" id="6332879at2759"/>
<feature type="region of interest" description="Disordered" evidence="1">
    <location>
        <begin position="94"/>
        <end position="221"/>
    </location>
</feature>
<dbReference type="PANTHER" id="PTHR35180">
    <property type="entry name" value="PROTEIN CBG06219"/>
    <property type="match status" value="1"/>
</dbReference>
<evidence type="ECO:0000256" key="2">
    <source>
        <dbReference type="SAM" id="SignalP"/>
    </source>
</evidence>
<dbReference type="EMBL" id="CAJPEX010011561">
    <property type="protein sequence ID" value="CAG0925232.1"/>
    <property type="molecule type" value="Genomic_DNA"/>
</dbReference>
<dbReference type="AlphaFoldDB" id="A0A7R9C2H1"/>
<keyword evidence="4" id="KW-1185">Reference proteome</keyword>
<dbReference type="PANTHER" id="PTHR35180:SF4">
    <property type="entry name" value="PROTEIN CBG06219"/>
    <property type="match status" value="1"/>
</dbReference>
<sequence>MRLFLTVCVAALCTWAFARGDSDCLWIGHAPFCFGMCPAEYQEIAFASRDPGIGAFPGYSIETPFGRRCWTGSKKLCCNNEFFQTFNIDLRGNNATEKAPTTERDSRFLDDNNSRKEPPSFPRQPGNPNFGPEGREPPSFPRQPPGNPSFGNLGKESPSFPRQPSNPDYDNDGFGEIPNKSQIPGDITNPQRGLPPPGRQPNRFNPERPQGNYLPPRFPDN</sequence>
<proteinExistence type="predicted"/>
<organism evidence="3">
    <name type="scientific">Notodromas monacha</name>
    <dbReference type="NCBI Taxonomy" id="399045"/>
    <lineage>
        <taxon>Eukaryota</taxon>
        <taxon>Metazoa</taxon>
        <taxon>Ecdysozoa</taxon>
        <taxon>Arthropoda</taxon>
        <taxon>Crustacea</taxon>
        <taxon>Oligostraca</taxon>
        <taxon>Ostracoda</taxon>
        <taxon>Podocopa</taxon>
        <taxon>Podocopida</taxon>
        <taxon>Cypridocopina</taxon>
        <taxon>Cypridoidea</taxon>
        <taxon>Cyprididae</taxon>
        <taxon>Notodromas</taxon>
    </lineage>
</organism>
<feature type="compositionally biased region" description="Pro residues" evidence="1">
    <location>
        <begin position="138"/>
        <end position="147"/>
    </location>
</feature>
<reference evidence="3" key="1">
    <citation type="submission" date="2020-11" db="EMBL/GenBank/DDBJ databases">
        <authorList>
            <person name="Tran Van P."/>
        </authorList>
    </citation>
    <scope>NUCLEOTIDE SEQUENCE</scope>
</reference>
<feature type="compositionally biased region" description="Basic and acidic residues" evidence="1">
    <location>
        <begin position="100"/>
        <end position="118"/>
    </location>
</feature>
<feature type="signal peptide" evidence="2">
    <location>
        <begin position="1"/>
        <end position="20"/>
    </location>
</feature>
<evidence type="ECO:0000313" key="4">
    <source>
        <dbReference type="Proteomes" id="UP000678499"/>
    </source>
</evidence>
<keyword evidence="2" id="KW-0732">Signal</keyword>
<dbReference type="Proteomes" id="UP000678499">
    <property type="component" value="Unassembled WGS sequence"/>
</dbReference>
<feature type="chain" id="PRO_5036403099" evidence="2">
    <location>
        <begin position="21"/>
        <end position="221"/>
    </location>
</feature>
<evidence type="ECO:0000313" key="3">
    <source>
        <dbReference type="EMBL" id="CAD7285080.1"/>
    </source>
</evidence>
<protein>
    <submittedName>
        <fullName evidence="3">Uncharacterized protein</fullName>
    </submittedName>
</protein>
<gene>
    <name evidence="3" type="ORF">NMOB1V02_LOCUS12682</name>
</gene>
<accession>A0A7R9C2H1</accession>
<evidence type="ECO:0000256" key="1">
    <source>
        <dbReference type="SAM" id="MobiDB-lite"/>
    </source>
</evidence>
<name>A0A7R9C2H1_9CRUS</name>
<dbReference type="EMBL" id="OA893598">
    <property type="protein sequence ID" value="CAD7285080.1"/>
    <property type="molecule type" value="Genomic_DNA"/>
</dbReference>